<accession>A0A2U8FM93</accession>
<reference evidence="1 2" key="1">
    <citation type="submission" date="2018-05" db="EMBL/GenBank/DDBJ databases">
        <title>complete genome sequence of Aquabacterium olei NBRC 110486.</title>
        <authorList>
            <person name="Tang B."/>
            <person name="Chang J."/>
            <person name="Zhang L."/>
            <person name="Yang H."/>
        </authorList>
    </citation>
    <scope>NUCLEOTIDE SEQUENCE [LARGE SCALE GENOMIC DNA]</scope>
    <source>
        <strain evidence="1 2">NBRC 110486</strain>
    </source>
</reference>
<evidence type="ECO:0000313" key="1">
    <source>
        <dbReference type="EMBL" id="AWI52027.1"/>
    </source>
</evidence>
<protein>
    <submittedName>
        <fullName evidence="1">Uncharacterized protein</fullName>
    </submittedName>
</protein>
<dbReference type="OrthoDB" id="9151063at2"/>
<dbReference type="KEGG" id="aon:DEH84_00110"/>
<name>A0A2U8FM93_9BURK</name>
<dbReference type="AlphaFoldDB" id="A0A2U8FM93"/>
<keyword evidence="2" id="KW-1185">Reference proteome</keyword>
<dbReference type="Proteomes" id="UP000244892">
    <property type="component" value="Chromosome"/>
</dbReference>
<dbReference type="RefSeq" id="WP_109033745.1">
    <property type="nucleotide sequence ID" value="NZ_CP029210.1"/>
</dbReference>
<dbReference type="EMBL" id="CP029210">
    <property type="protein sequence ID" value="AWI52027.1"/>
    <property type="molecule type" value="Genomic_DNA"/>
</dbReference>
<organism evidence="1 2">
    <name type="scientific">Aquabacterium olei</name>
    <dbReference type="NCBI Taxonomy" id="1296669"/>
    <lineage>
        <taxon>Bacteria</taxon>
        <taxon>Pseudomonadati</taxon>
        <taxon>Pseudomonadota</taxon>
        <taxon>Betaproteobacteria</taxon>
        <taxon>Burkholderiales</taxon>
        <taxon>Aquabacterium</taxon>
    </lineage>
</organism>
<sequence>MIRFSNVSTDSDQPIAPARLYEGHWRHRLHPYGDELLCRVVFDIAEPRVVAAQVIEHSLPEDLGMTALEDLTTRLVESEVHRQPAAWGLAPCDTMPTWATPTFSESQIDELQRLEGYLIEASEETIDDILELRDEFLRAIGMTPHDACKALREAKNAHGPRKNGRYLVS</sequence>
<evidence type="ECO:0000313" key="2">
    <source>
        <dbReference type="Proteomes" id="UP000244892"/>
    </source>
</evidence>
<gene>
    <name evidence="1" type="ORF">DEH84_00110</name>
</gene>
<proteinExistence type="predicted"/>